<dbReference type="EMBL" id="JANAVB010014999">
    <property type="protein sequence ID" value="KAJ6833488.1"/>
    <property type="molecule type" value="Genomic_DNA"/>
</dbReference>
<feature type="region of interest" description="Disordered" evidence="1">
    <location>
        <begin position="31"/>
        <end position="93"/>
    </location>
</feature>
<evidence type="ECO:0008006" key="4">
    <source>
        <dbReference type="Google" id="ProtNLM"/>
    </source>
</evidence>
<name>A0AAX6GYU7_IRIPA</name>
<dbReference type="AlphaFoldDB" id="A0AAX6GYU7"/>
<dbReference type="Proteomes" id="UP001140949">
    <property type="component" value="Unassembled WGS sequence"/>
</dbReference>
<dbReference type="PANTHER" id="PTHR13413:SF0">
    <property type="entry name" value="YLP MOTIF-CONTAINING PROTEIN 1"/>
    <property type="match status" value="1"/>
</dbReference>
<dbReference type="GO" id="GO:0005634">
    <property type="term" value="C:nucleus"/>
    <property type="evidence" value="ECO:0007669"/>
    <property type="project" value="InterPro"/>
</dbReference>
<evidence type="ECO:0000313" key="3">
    <source>
        <dbReference type="Proteomes" id="UP001140949"/>
    </source>
</evidence>
<feature type="compositionally biased region" description="Polar residues" evidence="1">
    <location>
        <begin position="261"/>
        <end position="286"/>
    </location>
</feature>
<feature type="region of interest" description="Disordered" evidence="1">
    <location>
        <begin position="333"/>
        <end position="373"/>
    </location>
</feature>
<feature type="compositionally biased region" description="Basic and acidic residues" evidence="1">
    <location>
        <begin position="37"/>
        <end position="71"/>
    </location>
</feature>
<accession>A0AAX6GYU7</accession>
<dbReference type="InterPro" id="IPR027417">
    <property type="entry name" value="P-loop_NTPase"/>
</dbReference>
<feature type="compositionally biased region" description="Pro residues" evidence="1">
    <location>
        <begin position="337"/>
        <end position="358"/>
    </location>
</feature>
<sequence length="853" mass="96693">MEDSWRFRPLQPHHPPCPVCSAPHFPFCPPPPPPPSFERRIGFDAGDGLRRFAPDPLFRRHDHPPFPDHRPPPPFPPREPPPLPPQHRFPPHTHEEDLLLEREAFFRKRMRVDDPNPLGFPSDDERRLNLIRSHGCQQPQPQPPGFRGGSGPILPPEPLPFPENPRFLPQEARTFDTGSDRFDTIAGGSRRPHEQFSSQIGQIEPPPHRRCEYDQPDAPYRLQAQGYNREEQSFYGLRPPLPSPAPVPPPPPIDRRPTESALYNSQLKQSHYSSSYHATMPNATQESRADPQFQHSYHEEIWKPSEPPSYRPLHEDVPNNNFRLGRVVDGRVHAPETFPPLPPQPPLPPPPEPSPPRYHPATSPVRLSSSMPSHVPASTLALAPLVNPDSSRGSSEVCPPAYASFYNETTVHSSTGLATEGLPFRDQTPSKEYLEGRQETFRSRRFLEDKPTVVDACRLFKQPHRAARPDHFVIILRGLPGSGKSYLAKMLRNLEVEAGGNAPRIHAMDDYFMIEVEKVEESEGTKSSSSFRGRKQITKKVIEYCYEPEMEEAYRSSMLKAFKKTLEDGNFTFIIVDDRNLRVADFAQFWAIAKRSGYEVYMLEAAYKDPVGCAARNVHGFTVDDIQKMAKQWEEAPPLYMRLDIKSLFRGDDLDEQSIQEVDMDIDDAVCDVEEPNKLLQREDLKMKDTKISDNALDTGSVKVGERWNAEEEEEHIGVTELGRSKWSKDEEIDKPDGSSVHLTALSGLVQAYGKGEKSVHWGDHVDQSGFSIGAFKKHNRVSLIIGPGSGYNLISNPLPVEEDALEAATRRSNGNESKSRFTEQLRAERESFKAVFDRRRHRIGGLRDAEDE</sequence>
<feature type="compositionally biased region" description="Pro residues" evidence="1">
    <location>
        <begin position="72"/>
        <end position="88"/>
    </location>
</feature>
<dbReference type="GO" id="GO:0032204">
    <property type="term" value="P:regulation of telomere maintenance"/>
    <property type="evidence" value="ECO:0007669"/>
    <property type="project" value="TreeGrafter"/>
</dbReference>
<reference evidence="2" key="1">
    <citation type="journal article" date="2023" name="GigaByte">
        <title>Genome assembly of the bearded iris, Iris pallida Lam.</title>
        <authorList>
            <person name="Bruccoleri R.E."/>
            <person name="Oakeley E.J."/>
            <person name="Faust A.M.E."/>
            <person name="Altorfer M."/>
            <person name="Dessus-Babus S."/>
            <person name="Burckhardt D."/>
            <person name="Oertli M."/>
            <person name="Naumann U."/>
            <person name="Petersen F."/>
            <person name="Wong J."/>
        </authorList>
    </citation>
    <scope>NUCLEOTIDE SEQUENCE</scope>
    <source>
        <strain evidence="2">GSM-AAB239-AS_SAM_17_03QT</strain>
    </source>
</reference>
<reference evidence="2" key="2">
    <citation type="submission" date="2023-04" db="EMBL/GenBank/DDBJ databases">
        <authorList>
            <person name="Bruccoleri R.E."/>
            <person name="Oakeley E.J."/>
            <person name="Faust A.-M."/>
            <person name="Dessus-Babus S."/>
            <person name="Altorfer M."/>
            <person name="Burckhardt D."/>
            <person name="Oertli M."/>
            <person name="Naumann U."/>
            <person name="Petersen F."/>
            <person name="Wong J."/>
        </authorList>
    </citation>
    <scope>NUCLEOTIDE SEQUENCE</scope>
    <source>
        <strain evidence="2">GSM-AAB239-AS_SAM_17_03QT</strain>
        <tissue evidence="2">Leaf</tissue>
    </source>
</reference>
<proteinExistence type="predicted"/>
<dbReference type="InterPro" id="IPR026314">
    <property type="entry name" value="YLP_motif_con_p1"/>
</dbReference>
<dbReference type="PANTHER" id="PTHR13413">
    <property type="entry name" value="YLP MOTIF CONTAINING PROTEIN NUCLEAR PROTEIN ZAP"/>
    <property type="match status" value="1"/>
</dbReference>
<evidence type="ECO:0000313" key="2">
    <source>
        <dbReference type="EMBL" id="KAJ6833488.1"/>
    </source>
</evidence>
<gene>
    <name evidence="2" type="ORF">M6B38_339525</name>
</gene>
<organism evidence="2 3">
    <name type="scientific">Iris pallida</name>
    <name type="common">Sweet iris</name>
    <dbReference type="NCBI Taxonomy" id="29817"/>
    <lineage>
        <taxon>Eukaryota</taxon>
        <taxon>Viridiplantae</taxon>
        <taxon>Streptophyta</taxon>
        <taxon>Embryophyta</taxon>
        <taxon>Tracheophyta</taxon>
        <taxon>Spermatophyta</taxon>
        <taxon>Magnoliopsida</taxon>
        <taxon>Liliopsida</taxon>
        <taxon>Asparagales</taxon>
        <taxon>Iridaceae</taxon>
        <taxon>Iridoideae</taxon>
        <taxon>Irideae</taxon>
        <taxon>Iris</taxon>
    </lineage>
</organism>
<feature type="compositionally biased region" description="Pro residues" evidence="1">
    <location>
        <begin position="153"/>
        <end position="163"/>
    </location>
</feature>
<protein>
    <recommendedName>
        <fullName evidence="4">YLP motif-containing protein 1</fullName>
    </recommendedName>
</protein>
<evidence type="ECO:0000256" key="1">
    <source>
        <dbReference type="SAM" id="MobiDB-lite"/>
    </source>
</evidence>
<keyword evidence="3" id="KW-1185">Reference proteome</keyword>
<feature type="compositionally biased region" description="Pro residues" evidence="1">
    <location>
        <begin position="239"/>
        <end position="252"/>
    </location>
</feature>
<dbReference type="FunFam" id="3.40.50.300:FF:000978">
    <property type="entry name" value="YLP motif-containing protein 1 isoform X3"/>
    <property type="match status" value="1"/>
</dbReference>
<dbReference type="Gene3D" id="3.40.50.300">
    <property type="entry name" value="P-loop containing nucleotide triphosphate hydrolases"/>
    <property type="match status" value="1"/>
</dbReference>
<dbReference type="SUPFAM" id="SSF52540">
    <property type="entry name" value="P-loop containing nucleoside triphosphate hydrolases"/>
    <property type="match status" value="1"/>
</dbReference>
<feature type="region of interest" description="Disordered" evidence="1">
    <location>
        <begin position="134"/>
        <end position="318"/>
    </location>
</feature>
<comment type="caution">
    <text evidence="2">The sequence shown here is derived from an EMBL/GenBank/DDBJ whole genome shotgun (WGS) entry which is preliminary data.</text>
</comment>